<evidence type="ECO:0000256" key="1">
    <source>
        <dbReference type="ARBA" id="ARBA00001913"/>
    </source>
</evidence>
<dbReference type="InterPro" id="IPR018391">
    <property type="entry name" value="PQQ_b-propeller_rpt"/>
</dbReference>
<dbReference type="GO" id="GO:0016020">
    <property type="term" value="C:membrane"/>
    <property type="evidence" value="ECO:0007669"/>
    <property type="project" value="InterPro"/>
</dbReference>
<keyword evidence="9" id="KW-0560">Oxidoreductase</keyword>
<keyword evidence="7" id="KW-0106">Calcium</keyword>
<reference evidence="15 16" key="1">
    <citation type="submission" date="2019-03" db="EMBL/GenBank/DDBJ databases">
        <title>Genomic Encyclopedia of Archaeal and Bacterial Type Strains, Phase II (KMG-II): from individual species to whole genera.</title>
        <authorList>
            <person name="Goeker M."/>
        </authorList>
    </citation>
    <scope>NUCLEOTIDE SEQUENCE [LARGE SCALE GENOMIC DNA]</scope>
    <source>
        <strain evidence="15 16">DSM 18435</strain>
    </source>
</reference>
<name>A0A4R6TQQ7_9FLAO</name>
<keyword evidence="16" id="KW-1185">Reference proteome</keyword>
<dbReference type="InterPro" id="IPR017512">
    <property type="entry name" value="PQQ_MeOH/EtOH_DH"/>
</dbReference>
<evidence type="ECO:0000256" key="7">
    <source>
        <dbReference type="ARBA" id="ARBA00022837"/>
    </source>
</evidence>
<dbReference type="GO" id="GO:0005509">
    <property type="term" value="F:calcium ion binding"/>
    <property type="evidence" value="ECO:0007669"/>
    <property type="project" value="InterPro"/>
</dbReference>
<evidence type="ECO:0000256" key="13">
    <source>
        <dbReference type="SAM" id="SignalP"/>
    </source>
</evidence>
<evidence type="ECO:0000256" key="11">
    <source>
        <dbReference type="ARBA" id="ARBA00023157"/>
    </source>
</evidence>
<evidence type="ECO:0000256" key="12">
    <source>
        <dbReference type="PROSITE-ProRule" id="PRU00433"/>
    </source>
</evidence>
<feature type="domain" description="Cytochrome c" evidence="14">
    <location>
        <begin position="611"/>
        <end position="690"/>
    </location>
</feature>
<evidence type="ECO:0000256" key="2">
    <source>
        <dbReference type="ARBA" id="ARBA00001931"/>
    </source>
</evidence>
<dbReference type="InterPro" id="IPR002372">
    <property type="entry name" value="PQQ_rpt_dom"/>
</dbReference>
<evidence type="ECO:0000256" key="5">
    <source>
        <dbReference type="ARBA" id="ARBA00022723"/>
    </source>
</evidence>
<evidence type="ECO:0000256" key="10">
    <source>
        <dbReference type="ARBA" id="ARBA00023004"/>
    </source>
</evidence>
<evidence type="ECO:0000313" key="16">
    <source>
        <dbReference type="Proteomes" id="UP000295468"/>
    </source>
</evidence>
<dbReference type="RefSeq" id="WP_133642272.1">
    <property type="nucleotide sequence ID" value="NZ_SNYI01000001.1"/>
</dbReference>
<dbReference type="CDD" id="cd10279">
    <property type="entry name" value="PQQ_ADH_II"/>
    <property type="match status" value="1"/>
</dbReference>
<dbReference type="Gene3D" id="1.10.760.10">
    <property type="entry name" value="Cytochrome c-like domain"/>
    <property type="match status" value="1"/>
</dbReference>
<dbReference type="Pfam" id="PF01011">
    <property type="entry name" value="PQQ"/>
    <property type="match status" value="1"/>
</dbReference>
<dbReference type="NCBIfam" id="TIGR03075">
    <property type="entry name" value="PQQ_enz_alc_DH"/>
    <property type="match status" value="1"/>
</dbReference>
<keyword evidence="10 12" id="KW-0408">Iron</keyword>
<dbReference type="Gene3D" id="2.140.10.10">
    <property type="entry name" value="Quinoprotein alcohol dehydrogenase-like superfamily"/>
    <property type="match status" value="1"/>
</dbReference>
<keyword evidence="6 13" id="KW-0732">Signal</keyword>
<comment type="caution">
    <text evidence="15">The sequence shown here is derived from an EMBL/GenBank/DDBJ whole genome shotgun (WGS) entry which is preliminary data.</text>
</comment>
<protein>
    <submittedName>
        <fullName evidence="15">Quinohemoprotein ethanol dehydrogenase</fullName>
    </submittedName>
</protein>
<comment type="cofactor">
    <cofactor evidence="1">
        <name>Ca(2+)</name>
        <dbReference type="ChEBI" id="CHEBI:29108"/>
    </cofactor>
</comment>
<dbReference type="GO" id="GO:0030288">
    <property type="term" value="C:outer membrane-bounded periplasmic space"/>
    <property type="evidence" value="ECO:0007669"/>
    <property type="project" value="InterPro"/>
</dbReference>
<evidence type="ECO:0000313" key="15">
    <source>
        <dbReference type="EMBL" id="TDQ32189.1"/>
    </source>
</evidence>
<dbReference type="SUPFAM" id="SSF46626">
    <property type="entry name" value="Cytochrome c"/>
    <property type="match status" value="1"/>
</dbReference>
<dbReference type="EMBL" id="SNYI01000001">
    <property type="protein sequence ID" value="TDQ32189.1"/>
    <property type="molecule type" value="Genomic_DNA"/>
</dbReference>
<keyword evidence="5 12" id="KW-0479">Metal-binding</keyword>
<evidence type="ECO:0000256" key="9">
    <source>
        <dbReference type="ARBA" id="ARBA00023002"/>
    </source>
</evidence>
<dbReference type="Proteomes" id="UP000295468">
    <property type="component" value="Unassembled WGS sequence"/>
</dbReference>
<dbReference type="InterPro" id="IPR009056">
    <property type="entry name" value="Cyt_c-like_dom"/>
</dbReference>
<dbReference type="OrthoDB" id="7012117at2"/>
<evidence type="ECO:0000256" key="3">
    <source>
        <dbReference type="ARBA" id="ARBA00008156"/>
    </source>
</evidence>
<keyword evidence="4 12" id="KW-0349">Heme</keyword>
<dbReference type="GO" id="GO:0009055">
    <property type="term" value="F:electron transfer activity"/>
    <property type="evidence" value="ECO:0007669"/>
    <property type="project" value="InterPro"/>
</dbReference>
<dbReference type="GO" id="GO:0016614">
    <property type="term" value="F:oxidoreductase activity, acting on CH-OH group of donors"/>
    <property type="evidence" value="ECO:0007669"/>
    <property type="project" value="InterPro"/>
</dbReference>
<comment type="similarity">
    <text evidence="3">Belongs to the bacterial PQQ dehydrogenase family.</text>
</comment>
<keyword evidence="11" id="KW-1015">Disulfide bond</keyword>
<dbReference type="GO" id="GO:0020037">
    <property type="term" value="F:heme binding"/>
    <property type="evidence" value="ECO:0007669"/>
    <property type="project" value="InterPro"/>
</dbReference>
<gene>
    <name evidence="15" type="ORF">CLV82_0012</name>
</gene>
<dbReference type="AlphaFoldDB" id="A0A4R6TQQ7"/>
<evidence type="ECO:0000256" key="8">
    <source>
        <dbReference type="ARBA" id="ARBA00022891"/>
    </source>
</evidence>
<dbReference type="PANTHER" id="PTHR32303">
    <property type="entry name" value="QUINOPROTEIN ALCOHOL DEHYDROGENASE (CYTOCHROME C)"/>
    <property type="match status" value="1"/>
</dbReference>
<sequence>MKHLLLIVPLALFFASCTNTNPVGWIDEERLLNRDPEDWISLGGNYKQQHYSPLVQINAENVFHLGFAWEYDARSTVGRVSRGLEATPFVVDGIMYTSGAWGFVYAVNAKTGDEIWRYDPKVDASYGRRACCDVVNRGVVVWKGKVYVATLDGFMVCLEATDGRELWRVDTFTDRTRSYTITGAPQVAGSIVMIGNSGGEYGVRGYVTAYDLNSGEQKWRFYTVPGDPKNGYEHEELEMAAKTWDPNSDWEAGGGGTSWGQSAYDPELNLLYVGTGNSSPYPIWLRSPSGGDNLFLASILAINPDTGKLVWHYQTTPGEIWDYTATMNIILADLEIEGRLRKVLMQAPKNGFFYVLDRITGELKSAEKFSRVNWASHVDMKTGKPVLTGKAWYKDEPKLVIPGEAGAHNWEPMSFNPMTNLVYIPEITMPMTYTAKKSYTWKADTPDTGLQYGVTSFKDVAEQVQAAEDTIVSFSLKAWDPVAQKQVWQVQESMPGGGILSTPDLVFQGSSTGFLRIFHARTGKFLKEIFVGTGIRAAPMTYMVDGEQFIAVMAGYGGAPTFGYHPDAVMHQYQNYGRILAFKLGGGNTPIPPKVAQLEIPEPPSIPLTAESINKGRDLYDTYCITCHGDFGAQHRSLHPDLSKMTPAIHHIFNDIVLKGVFSSGGMASFDNTLSEEDVEAIHQYLLKVQKDLYSEQVKISPN</sequence>
<dbReference type="Pfam" id="PF13442">
    <property type="entry name" value="Cytochrome_CBB3"/>
    <property type="match status" value="1"/>
</dbReference>
<dbReference type="PROSITE" id="PS51007">
    <property type="entry name" value="CYTC"/>
    <property type="match status" value="1"/>
</dbReference>
<dbReference type="SUPFAM" id="SSF50998">
    <property type="entry name" value="Quinoprotein alcohol dehydrogenase-like"/>
    <property type="match status" value="1"/>
</dbReference>
<proteinExistence type="inferred from homology"/>
<comment type="cofactor">
    <cofactor evidence="2">
        <name>pyrroloquinoline quinone</name>
        <dbReference type="ChEBI" id="CHEBI:58442"/>
    </cofactor>
</comment>
<dbReference type="PROSITE" id="PS51257">
    <property type="entry name" value="PROKAR_LIPOPROTEIN"/>
    <property type="match status" value="1"/>
</dbReference>
<dbReference type="InterPro" id="IPR011047">
    <property type="entry name" value="Quinoprotein_ADH-like_sf"/>
</dbReference>
<organism evidence="15 16">
    <name type="scientific">Zeaxanthinibacter enoshimensis</name>
    <dbReference type="NCBI Taxonomy" id="392009"/>
    <lineage>
        <taxon>Bacteria</taxon>
        <taxon>Pseudomonadati</taxon>
        <taxon>Bacteroidota</taxon>
        <taxon>Flavobacteriia</taxon>
        <taxon>Flavobacteriales</taxon>
        <taxon>Flavobacteriaceae</taxon>
        <taxon>Zeaxanthinibacter</taxon>
    </lineage>
</organism>
<accession>A0A4R6TQQ7</accession>
<keyword evidence="8" id="KW-0634">PQQ</keyword>
<feature type="chain" id="PRO_5020431466" evidence="13">
    <location>
        <begin position="21"/>
        <end position="703"/>
    </location>
</feature>
<dbReference type="SMART" id="SM00564">
    <property type="entry name" value="PQQ"/>
    <property type="match status" value="5"/>
</dbReference>
<evidence type="ECO:0000256" key="4">
    <source>
        <dbReference type="ARBA" id="ARBA00022617"/>
    </source>
</evidence>
<feature type="signal peptide" evidence="13">
    <location>
        <begin position="1"/>
        <end position="20"/>
    </location>
</feature>
<evidence type="ECO:0000256" key="6">
    <source>
        <dbReference type="ARBA" id="ARBA00022729"/>
    </source>
</evidence>
<dbReference type="InterPro" id="IPR036909">
    <property type="entry name" value="Cyt_c-like_dom_sf"/>
</dbReference>
<dbReference type="PROSITE" id="PS00364">
    <property type="entry name" value="BACTERIAL_PQQ_2"/>
    <property type="match status" value="1"/>
</dbReference>
<evidence type="ECO:0000259" key="14">
    <source>
        <dbReference type="PROSITE" id="PS51007"/>
    </source>
</evidence>
<dbReference type="InterPro" id="IPR001479">
    <property type="entry name" value="Quinoprotein_DH_CS"/>
</dbReference>